<dbReference type="Gene3D" id="3.30.9.10">
    <property type="entry name" value="D-Amino Acid Oxidase, subunit A, domain 2"/>
    <property type="match status" value="1"/>
</dbReference>
<dbReference type="InterPro" id="IPR036188">
    <property type="entry name" value="FAD/NAD-bd_sf"/>
</dbReference>
<dbReference type="InterPro" id="IPR011701">
    <property type="entry name" value="MFS"/>
</dbReference>
<dbReference type="PROSITE" id="PS50850">
    <property type="entry name" value="MFS"/>
    <property type="match status" value="1"/>
</dbReference>
<evidence type="ECO:0000256" key="2">
    <source>
        <dbReference type="ARBA" id="ARBA00006727"/>
    </source>
</evidence>
<organism evidence="6 7">
    <name type="scientific">Cylindrodendrum hubeiense</name>
    <dbReference type="NCBI Taxonomy" id="595255"/>
    <lineage>
        <taxon>Eukaryota</taxon>
        <taxon>Fungi</taxon>
        <taxon>Dikarya</taxon>
        <taxon>Ascomycota</taxon>
        <taxon>Pezizomycotina</taxon>
        <taxon>Sordariomycetes</taxon>
        <taxon>Hypocreomycetidae</taxon>
        <taxon>Hypocreales</taxon>
        <taxon>Nectriaceae</taxon>
        <taxon>Cylindrodendrum</taxon>
    </lineage>
</organism>
<feature type="domain" description="Major facilitator superfamily (MFS) profile" evidence="5">
    <location>
        <begin position="591"/>
        <end position="791"/>
    </location>
</feature>
<feature type="transmembrane region" description="Helical" evidence="4">
    <location>
        <begin position="478"/>
        <end position="498"/>
    </location>
</feature>
<feature type="transmembrane region" description="Helical" evidence="4">
    <location>
        <begin position="582"/>
        <end position="608"/>
    </location>
</feature>
<keyword evidence="4" id="KW-0472">Membrane</keyword>
<dbReference type="InterPro" id="IPR020846">
    <property type="entry name" value="MFS_dom"/>
</dbReference>
<evidence type="ECO:0000313" key="6">
    <source>
        <dbReference type="EMBL" id="KAF7557278.1"/>
    </source>
</evidence>
<gene>
    <name evidence="6" type="ORF">G7Z17_g819</name>
</gene>
<feature type="transmembrane region" description="Helical" evidence="4">
    <location>
        <begin position="657"/>
        <end position="676"/>
    </location>
</feature>
<evidence type="ECO:0000259" key="5">
    <source>
        <dbReference type="PROSITE" id="PS50850"/>
    </source>
</evidence>
<dbReference type="Proteomes" id="UP000722485">
    <property type="component" value="Unassembled WGS sequence"/>
</dbReference>
<dbReference type="InterPro" id="IPR006076">
    <property type="entry name" value="FAD-dep_OxRdtase"/>
</dbReference>
<comment type="subcellular location">
    <subcellularLocation>
        <location evidence="1">Membrane</location>
        <topology evidence="1">Multi-pass membrane protein</topology>
    </subcellularLocation>
</comment>
<keyword evidence="4" id="KW-1133">Transmembrane helix</keyword>
<dbReference type="Gene3D" id="3.50.50.60">
    <property type="entry name" value="FAD/NAD(P)-binding domain"/>
    <property type="match status" value="1"/>
</dbReference>
<dbReference type="GO" id="GO:0022857">
    <property type="term" value="F:transmembrane transporter activity"/>
    <property type="evidence" value="ECO:0007669"/>
    <property type="project" value="InterPro"/>
</dbReference>
<feature type="transmembrane region" description="Helical" evidence="4">
    <location>
        <begin position="381"/>
        <end position="401"/>
    </location>
</feature>
<dbReference type="Pfam" id="PF07690">
    <property type="entry name" value="MFS_1"/>
    <property type="match status" value="1"/>
</dbReference>
<feature type="transmembrane region" description="Helical" evidence="4">
    <location>
        <begin position="762"/>
        <end position="784"/>
    </location>
</feature>
<feature type="transmembrane region" description="Helical" evidence="4">
    <location>
        <begin position="510"/>
        <end position="529"/>
    </location>
</feature>
<feature type="transmembrane region" description="Helical" evidence="4">
    <location>
        <begin position="541"/>
        <end position="561"/>
    </location>
</feature>
<dbReference type="EMBL" id="JAANBB010000006">
    <property type="protein sequence ID" value="KAF7557278.1"/>
    <property type="molecule type" value="Genomic_DNA"/>
</dbReference>
<dbReference type="PANTHER" id="PTHR11360:SF287">
    <property type="entry name" value="MFS MONOCARBOXYLATE TRANSPORTER"/>
    <property type="match status" value="1"/>
</dbReference>
<dbReference type="PANTHER" id="PTHR11360">
    <property type="entry name" value="MONOCARBOXYLATE TRANSPORTER"/>
    <property type="match status" value="1"/>
</dbReference>
<dbReference type="Gene3D" id="1.20.1250.20">
    <property type="entry name" value="MFS general substrate transporter like domains"/>
    <property type="match status" value="2"/>
</dbReference>
<feature type="transmembrane region" description="Helical" evidence="4">
    <location>
        <begin position="455"/>
        <end position="472"/>
    </location>
</feature>
<evidence type="ECO:0000256" key="4">
    <source>
        <dbReference type="SAM" id="Phobius"/>
    </source>
</evidence>
<dbReference type="SUPFAM" id="SSF103473">
    <property type="entry name" value="MFS general substrate transporter"/>
    <property type="match status" value="1"/>
</dbReference>
<proteinExistence type="inferred from homology"/>
<feature type="transmembrane region" description="Helical" evidence="4">
    <location>
        <begin position="421"/>
        <end position="443"/>
    </location>
</feature>
<comment type="similarity">
    <text evidence="2">Belongs to the major facilitator superfamily. Monocarboxylate porter (TC 2.A.1.13) family.</text>
</comment>
<dbReference type="OrthoDB" id="2213137at2759"/>
<comment type="caution">
    <text evidence="6">The sequence shown here is derived from an EMBL/GenBank/DDBJ whole genome shotgun (WGS) entry which is preliminary data.</text>
</comment>
<keyword evidence="7" id="KW-1185">Reference proteome</keyword>
<name>A0A9P5HKU5_9HYPO</name>
<feature type="transmembrane region" description="Helical" evidence="4">
    <location>
        <begin position="682"/>
        <end position="701"/>
    </location>
</feature>
<feature type="transmembrane region" description="Helical" evidence="4">
    <location>
        <begin position="628"/>
        <end position="650"/>
    </location>
</feature>
<dbReference type="SUPFAM" id="SSF51905">
    <property type="entry name" value="FAD/NAD(P)-binding domain"/>
    <property type="match status" value="1"/>
</dbReference>
<accession>A0A9P5HKU5</accession>
<dbReference type="InterPro" id="IPR050327">
    <property type="entry name" value="Proton-linked_MCT"/>
</dbReference>
<sequence>MPDSYYSISRLANEYGVEAAAEVANFESANVEAVSEFIREEKVDCDFVVTRAIDVQFSEEHQDRVKAGYDRLVAAGVEATKKTYCAPAEHAETISGVKGAKGCFSYTACHLWPYKLIHHMFSKAIAQGVNMQTNTPVQEISSAPDTDGFWILKTGRGNVRARKVIVAANAYTAALLPEYSERIIPYRAICSHIVTPGKAPFLNNTYALRFADWDFDYLIPRPDGSIIVGGARRAYIRHLEDWYGNVDDTKLIDGARNYFDGYMQRHFSGWENSEAYVDDIWTGIMGYSSDRLPRVGPIPGRPGMFIMGGFSGHGMPQVFLCAQGLADMILGAQSYKDTGLPRLFEESKARLEDKDRIGPVQDFHDPEQEFSLPPVDGGKQAWCFLAACFCVDALIWGFPLTFGVFQNYYSTHAPLAGSTNIAVIGTCATGAMYFSAPIIILIFRVIPRCARWAPITGLIIACLALATSSFATTVPRLIITQGLLYGIGGSIAYIPCILYADEWFVRRKGLAYGIMWSGTSLAGIVLPLLMEALLSHFGHQITLRIWTGVLFALCAPVSYFIRPRIPPTSAHSSSYAFQNPLSNFRFLLSGPFALFQLANVVEALGYFLPSIYLPSYAQSFLGAASFPAAATLLCCNVASAMGSIAMGWFVDHLHVSSCLMLSSVGATISSIVLWGLSSNMPVLYLFCIVYGLFAGAYSSAWPGIMINTVDRERAKGRGVDPMLVFGCLCSGRGVGNMLSGPLSEALFKSQLWNGEVGFGYGSGYGILIVFTGVTALLGGSTYVWKRIGWLV</sequence>
<reference evidence="6" key="1">
    <citation type="submission" date="2020-03" db="EMBL/GenBank/DDBJ databases">
        <title>Draft Genome Sequence of Cylindrodendrum hubeiense.</title>
        <authorList>
            <person name="Buettner E."/>
            <person name="Kellner H."/>
        </authorList>
    </citation>
    <scope>NUCLEOTIDE SEQUENCE</scope>
    <source>
        <strain evidence="6">IHI 201604</strain>
    </source>
</reference>
<dbReference type="InterPro" id="IPR036259">
    <property type="entry name" value="MFS_trans_sf"/>
</dbReference>
<protein>
    <recommendedName>
        <fullName evidence="5">Major facilitator superfamily (MFS) profile domain-containing protein</fullName>
    </recommendedName>
</protein>
<evidence type="ECO:0000313" key="7">
    <source>
        <dbReference type="Proteomes" id="UP000722485"/>
    </source>
</evidence>
<dbReference type="AlphaFoldDB" id="A0A9P5HKU5"/>
<keyword evidence="4" id="KW-0812">Transmembrane</keyword>
<dbReference type="GO" id="GO:0016020">
    <property type="term" value="C:membrane"/>
    <property type="evidence" value="ECO:0007669"/>
    <property type="project" value="UniProtKB-SubCell"/>
</dbReference>
<dbReference type="Pfam" id="PF01266">
    <property type="entry name" value="DAO"/>
    <property type="match status" value="1"/>
</dbReference>
<keyword evidence="3" id="KW-0325">Glycoprotein</keyword>
<evidence type="ECO:0000256" key="1">
    <source>
        <dbReference type="ARBA" id="ARBA00004141"/>
    </source>
</evidence>
<evidence type="ECO:0000256" key="3">
    <source>
        <dbReference type="ARBA" id="ARBA00023180"/>
    </source>
</evidence>